<dbReference type="Proteomes" id="UP000318878">
    <property type="component" value="Unassembled WGS sequence"/>
</dbReference>
<feature type="transmembrane region" description="Helical" evidence="2">
    <location>
        <begin position="21"/>
        <end position="40"/>
    </location>
</feature>
<feature type="region of interest" description="Disordered" evidence="1">
    <location>
        <begin position="137"/>
        <end position="169"/>
    </location>
</feature>
<keyword evidence="2" id="KW-0812">Transmembrane</keyword>
<feature type="transmembrane region" description="Helical" evidence="2">
    <location>
        <begin position="76"/>
        <end position="95"/>
    </location>
</feature>
<evidence type="ECO:0000313" key="4">
    <source>
        <dbReference type="Proteomes" id="UP000318878"/>
    </source>
</evidence>
<accession>A0A5C5VNV1</accession>
<protein>
    <submittedName>
        <fullName evidence="3">Uncharacterized protein</fullName>
    </submittedName>
</protein>
<sequence>MVRSPCLKPPKLDNAITTYRWDFLVCLRMFGSHCFAWLVVGSYERVAAFAINDRRLIFFFVMVETAALACRSFVRLFSAVVLLHVVGLITLFYGADPNPTHDFQFAAAVNFWLWPELSLPGWVFLIWMLSPPETTQPRGLAIGDREKAGKRMTRSSDRMAEDTAPSAASRSKIRVVVSASSAEQTICKTLASESLALANH</sequence>
<keyword evidence="4" id="KW-1185">Reference proteome</keyword>
<feature type="transmembrane region" description="Helical" evidence="2">
    <location>
        <begin position="107"/>
        <end position="129"/>
    </location>
</feature>
<proteinExistence type="predicted"/>
<comment type="caution">
    <text evidence="3">The sequence shown here is derived from an EMBL/GenBank/DDBJ whole genome shotgun (WGS) entry which is preliminary data.</text>
</comment>
<organism evidence="3 4">
    <name type="scientific">Blastopirellula retiformator</name>
    <dbReference type="NCBI Taxonomy" id="2527970"/>
    <lineage>
        <taxon>Bacteria</taxon>
        <taxon>Pseudomonadati</taxon>
        <taxon>Planctomycetota</taxon>
        <taxon>Planctomycetia</taxon>
        <taxon>Pirellulales</taxon>
        <taxon>Pirellulaceae</taxon>
        <taxon>Blastopirellula</taxon>
    </lineage>
</organism>
<keyword evidence="2" id="KW-0472">Membrane</keyword>
<name>A0A5C5VNV1_9BACT</name>
<evidence type="ECO:0000256" key="1">
    <source>
        <dbReference type="SAM" id="MobiDB-lite"/>
    </source>
</evidence>
<keyword evidence="2" id="KW-1133">Transmembrane helix</keyword>
<evidence type="ECO:0000256" key="2">
    <source>
        <dbReference type="SAM" id="Phobius"/>
    </source>
</evidence>
<gene>
    <name evidence="3" type="ORF">Enr8_14890</name>
</gene>
<reference evidence="3 4" key="1">
    <citation type="submission" date="2019-02" db="EMBL/GenBank/DDBJ databases">
        <title>Deep-cultivation of Planctomycetes and their phenomic and genomic characterization uncovers novel biology.</title>
        <authorList>
            <person name="Wiegand S."/>
            <person name="Jogler M."/>
            <person name="Boedeker C."/>
            <person name="Pinto D."/>
            <person name="Vollmers J."/>
            <person name="Rivas-Marin E."/>
            <person name="Kohn T."/>
            <person name="Peeters S.H."/>
            <person name="Heuer A."/>
            <person name="Rast P."/>
            <person name="Oberbeckmann S."/>
            <person name="Bunk B."/>
            <person name="Jeske O."/>
            <person name="Meyerdierks A."/>
            <person name="Storesund J.E."/>
            <person name="Kallscheuer N."/>
            <person name="Luecker S."/>
            <person name="Lage O.M."/>
            <person name="Pohl T."/>
            <person name="Merkel B.J."/>
            <person name="Hornburger P."/>
            <person name="Mueller R.-W."/>
            <person name="Bruemmer F."/>
            <person name="Labrenz M."/>
            <person name="Spormann A.M."/>
            <person name="Op Den Camp H."/>
            <person name="Overmann J."/>
            <person name="Amann R."/>
            <person name="Jetten M.S.M."/>
            <person name="Mascher T."/>
            <person name="Medema M.H."/>
            <person name="Devos D.P."/>
            <person name="Kaster A.-K."/>
            <person name="Ovreas L."/>
            <person name="Rohde M."/>
            <person name="Galperin M.Y."/>
            <person name="Jogler C."/>
        </authorList>
    </citation>
    <scope>NUCLEOTIDE SEQUENCE [LARGE SCALE GENOMIC DNA]</scope>
    <source>
        <strain evidence="3 4">Enr8</strain>
    </source>
</reference>
<dbReference type="AlphaFoldDB" id="A0A5C5VNV1"/>
<evidence type="ECO:0000313" key="3">
    <source>
        <dbReference type="EMBL" id="TWT39787.1"/>
    </source>
</evidence>
<dbReference type="EMBL" id="SJPF01000001">
    <property type="protein sequence ID" value="TWT39787.1"/>
    <property type="molecule type" value="Genomic_DNA"/>
</dbReference>
<feature type="compositionally biased region" description="Basic and acidic residues" evidence="1">
    <location>
        <begin position="143"/>
        <end position="161"/>
    </location>
</feature>